<evidence type="ECO:0000313" key="4">
    <source>
        <dbReference type="Proteomes" id="UP000660262"/>
    </source>
</evidence>
<proteinExistence type="predicted"/>
<dbReference type="GO" id="GO:0031124">
    <property type="term" value="P:mRNA 3'-end processing"/>
    <property type="evidence" value="ECO:0007669"/>
    <property type="project" value="TreeGrafter"/>
</dbReference>
<evidence type="ECO:0000256" key="2">
    <source>
        <dbReference type="SAM" id="Phobius"/>
    </source>
</evidence>
<dbReference type="PANTHER" id="PTHR12460">
    <property type="entry name" value="CYCLIN-DEPENDENT KINASE INHIBITOR-RELATED PROTEIN"/>
    <property type="match status" value="1"/>
</dbReference>
<reference evidence="3" key="1">
    <citation type="submission" date="2020-10" db="EMBL/GenBank/DDBJ databases">
        <title>Unveiling of a novel bifunctional photoreceptor, Dualchrome1, isolated from a cosmopolitan green alga.</title>
        <authorList>
            <person name="Suzuki S."/>
            <person name="Kawachi M."/>
        </authorList>
    </citation>
    <scope>NUCLEOTIDE SEQUENCE</scope>
    <source>
        <strain evidence="3">NIES 2893</strain>
    </source>
</reference>
<feature type="compositionally biased region" description="Polar residues" evidence="1">
    <location>
        <begin position="407"/>
        <end position="417"/>
    </location>
</feature>
<feature type="region of interest" description="Disordered" evidence="1">
    <location>
        <begin position="650"/>
        <end position="671"/>
    </location>
</feature>
<dbReference type="Gene3D" id="2.60.120.200">
    <property type="match status" value="3"/>
</dbReference>
<evidence type="ECO:0000313" key="3">
    <source>
        <dbReference type="EMBL" id="GHP03897.1"/>
    </source>
</evidence>
<feature type="compositionally biased region" description="Acidic residues" evidence="1">
    <location>
        <begin position="853"/>
        <end position="867"/>
    </location>
</feature>
<keyword evidence="2" id="KW-0812">Transmembrane</keyword>
<accession>A0A830HFL3</accession>
<name>A0A830HFL3_9CHLO</name>
<feature type="compositionally biased region" description="Basic residues" evidence="1">
    <location>
        <begin position="2204"/>
        <end position="2213"/>
    </location>
</feature>
<feature type="compositionally biased region" description="Basic and acidic residues" evidence="1">
    <location>
        <begin position="654"/>
        <end position="664"/>
    </location>
</feature>
<keyword evidence="2" id="KW-0472">Membrane</keyword>
<feature type="compositionally biased region" description="Low complexity" evidence="1">
    <location>
        <begin position="446"/>
        <end position="456"/>
    </location>
</feature>
<gene>
    <name evidence="3" type="ORF">PPROV_000265100</name>
</gene>
<dbReference type="InterPro" id="IPR013320">
    <property type="entry name" value="ConA-like_dom_sf"/>
</dbReference>
<feature type="region of interest" description="Disordered" evidence="1">
    <location>
        <begin position="847"/>
        <end position="880"/>
    </location>
</feature>
<dbReference type="OrthoDB" id="547904at2759"/>
<organism evidence="3 4">
    <name type="scientific">Pycnococcus provasolii</name>
    <dbReference type="NCBI Taxonomy" id="41880"/>
    <lineage>
        <taxon>Eukaryota</taxon>
        <taxon>Viridiplantae</taxon>
        <taxon>Chlorophyta</taxon>
        <taxon>Pseudoscourfieldiophyceae</taxon>
        <taxon>Pseudoscourfieldiales</taxon>
        <taxon>Pycnococcaceae</taxon>
        <taxon>Pycnococcus</taxon>
    </lineage>
</organism>
<feature type="region of interest" description="Disordered" evidence="1">
    <location>
        <begin position="1068"/>
        <end position="1161"/>
    </location>
</feature>
<keyword evidence="4" id="KW-1185">Reference proteome</keyword>
<dbReference type="SUPFAM" id="SSF49899">
    <property type="entry name" value="Concanavalin A-like lectins/glucanases"/>
    <property type="match status" value="2"/>
</dbReference>
<comment type="caution">
    <text evidence="3">The sequence shown here is derived from an EMBL/GenBank/DDBJ whole genome shotgun (WGS) entry which is preliminary data.</text>
</comment>
<feature type="region of interest" description="Disordered" evidence="1">
    <location>
        <begin position="390"/>
        <end position="474"/>
    </location>
</feature>
<dbReference type="Proteomes" id="UP000660262">
    <property type="component" value="Unassembled WGS sequence"/>
</dbReference>
<dbReference type="PANTHER" id="PTHR12460:SF0">
    <property type="entry name" value="CID DOMAIN-CONTAINING PROTEIN-RELATED"/>
    <property type="match status" value="1"/>
</dbReference>
<keyword evidence="2" id="KW-1133">Transmembrane helix</keyword>
<dbReference type="EMBL" id="BNJQ01000006">
    <property type="protein sequence ID" value="GHP03897.1"/>
    <property type="molecule type" value="Genomic_DNA"/>
</dbReference>
<feature type="compositionally biased region" description="Pro residues" evidence="1">
    <location>
        <begin position="1071"/>
        <end position="1084"/>
    </location>
</feature>
<feature type="region of interest" description="Disordered" evidence="1">
    <location>
        <begin position="2085"/>
        <end position="2213"/>
    </location>
</feature>
<sequence length="2213" mass="239662">MAQWCGGGDTSVMVWSSCRLLLLLMLTTTTFSGVLLLLPHSSSRTSLAYAQQQQGGTIQYSPSVMVTTSSSSQNPPPGYYSPYRDFVLDASSRDATLVSYFPLSREESGWRRSFTVSHGSASADTQAVDVARGYDDPIVKGELLQGARYVDDDVTKTAVLQCSDETNDFARLSGVGPYGRGTGAFAVNLWMRTPKPFTIKSGATFEYLYSHTGDDDMVGGRSARLGAFGPNQVHIYIPEASHPAHGVVRAIVKDDDDDSGRVTYLDSDGEFTSNQPRDTPGHVDVLDGNWHMLTLSTHATGGDGFEIYVDGKLGATIPRPEDRQQLGVKMDGGGPIKLNDTVYLCGRNDEHPERHFGGRLAHVAMFDGALTSDDVERLFNSGKKLFGVELPPPKPTGMDALKPQDWEVTTRSASTTNTRDERAASVFGAFADPEDPPTTTRDERAAAAAAAAASAATDRDSPPPSSSSSSSVNNDTFGIASGRPCIYPFTFGGTTYNSGCTEIVPGRKMCRVQNEDGTFAFEGCLQIFRGTIDGATTTIEEDNDDDDDDDGDGRYTIDGARCVFPLVFRGKTVYDCVFIGGKERCLASTSGEWQECAPSPSLPLPEEEEEQQQGGRRTRRQRQQRWESQAEKLRSQCYDEGDQKACEQLSLQGGRDRQRGRGLDRNGPGGALTVSEVEEQQIGGVEATERQFVSPNDVCMYRKFSGAKCGRIASATLALVPEMYYPLSDGHDLSDETKEFLSMGGEDAVGNLVNARFVEDPVFGHAILCDDDDANLAQTPSYVRFDDPPSYGTSGSFAVNVWIKHAPKDVEVNADAGTAYYVPSRRYQASGEDVFFEYVFSHSRDSTTMELHADEDEEDYEEEDYEEVSGGTGTTSNPPLLSRSSIPNFFGPNNVHIYFPESEHPTHGVVRTIVQDSAVQELVPGSGRYSEMWLDSDGRVSRNTVRDENSLDEVAGSPKTDLYDGLWHMITITTTEDNDDKSGGYSIYVDGKYVATNIVAHTNPAVPFDFRNPKKHNHNEPMLLCGRSDLHPLRHFHGRVAQLSVYDHSLEPADMLLLYHSVPLSSDTSLMPPPPLPPPPPPLPATTSTRDDRANAIAMQQQQTMTISSSDTTTTRDERAAAVAAEASEQQQQPITSSPSSSTTRDERVSSAADLTSSPSMMAGFSGRPCEYPFMVLGVVYSTGCANVNGQSMCRVQGGGMELCQAPSASITTTRDERAASVAGAVTRTRDERAASVAGAVTRTRDERAASVAGAVTRTRDERAASVAAAVEPTSFGHSGRPCAYPFEIAGITITSGCADVNGQSMCRVEGGDFEVCRTGAAPQPAMDPTGLDVSEKIISPRHEVPRPVAYFPLSHPQRRRRGSRRTSARIVESIPIPGMAKYSVTGSNDDDDRGRLSRLLNASGVFVGAIYGNVSFVPDAAFGRAMQCHENSEDYVSIQMRNQEGDVLSYGERDGQFAVNLWFKHKGTQGNTFEYLFSHGGVVESALEMLGGPGRATFGFGKDQIQIYVPESSHPSHGVVRTIVKDGSDVDGSTSFVDSDGRYNDNGARDLPGHIDTDDGRWHQITVTTIPRSDGNLNAPPEEKGFQVYIDGVLGGVVSASERDRVMATRQRQQQGRRRRRSRHLLQFEDDYYSQDWSSYEEDYKEVNLGNSNDYYDPISSGPGGGIGGSMSYLDAGYDSAWNAREEDRTETSSNNPFGQLPYSVDGGDRFSTGSSKDVPIQLCGRSDGHPERHFGGRLARLTIYDQSLRPDDVMRLYLSAPLHLEANLRRQEQDEIAMQATQAEQLEANPESRDATGTLALPPREVCKPAVAEEALEHCVISSQLDLAGTNAVFEASCCQKLYDTYASKSSEAAGCMCYVTHSSVVMPAEWMVQVTSEIPPPAGESVQSLRAFCESRVDTMLQESAARGEPIGAARRRQLGLLCASTRLLESKIELCESKYGFDGMLQYNLGGPFVERPRKTSDCFYDAGAIVRGGGGSAAAARPPSGVQYNAETTTYGGYQGVEMTRSGDALTISDAPSPPPLSSNGDGSKLGLGWILAIAFGAAALALAAAFYCRKCRTYYSRRAQARRFVEMEGFAGSSAWVPSPSPAAAPPSYAQQHRDASGIPRSQTASGEESAARLGGGVALPPQNSDKPPLPPPLPNNSASSLNPTARQYQPQRHESQESLDLGSPTTGTGGGTNHREGGEVDGLSLDTSMMNVRTRRGRQIEE</sequence>
<feature type="region of interest" description="Disordered" evidence="1">
    <location>
        <begin position="596"/>
        <end position="626"/>
    </location>
</feature>
<feature type="compositionally biased region" description="Low complexity" evidence="1">
    <location>
        <begin position="1096"/>
        <end position="1113"/>
    </location>
</feature>
<protein>
    <submittedName>
        <fullName evidence="3">Uncharacterized protein</fullName>
    </submittedName>
</protein>
<evidence type="ECO:0000256" key="1">
    <source>
        <dbReference type="SAM" id="MobiDB-lite"/>
    </source>
</evidence>
<feature type="transmembrane region" description="Helical" evidence="2">
    <location>
        <begin position="2036"/>
        <end position="2058"/>
    </location>
</feature>
<feature type="compositionally biased region" description="Low complexity" evidence="1">
    <location>
        <begin position="1121"/>
        <end position="1143"/>
    </location>
</feature>
<dbReference type="GO" id="GO:0000993">
    <property type="term" value="F:RNA polymerase II complex binding"/>
    <property type="evidence" value="ECO:0007669"/>
    <property type="project" value="TreeGrafter"/>
</dbReference>